<dbReference type="PROSITE" id="PS51257">
    <property type="entry name" value="PROKAR_LIPOPROTEIN"/>
    <property type="match status" value="1"/>
</dbReference>
<proteinExistence type="predicted"/>
<accession>A0AAU7JLS1</accession>
<dbReference type="RefSeq" id="WP_406858209.1">
    <property type="nucleotide sequence ID" value="NZ_CP157484.1"/>
</dbReference>
<evidence type="ECO:0008006" key="2">
    <source>
        <dbReference type="Google" id="ProtNLM"/>
    </source>
</evidence>
<gene>
    <name evidence="1" type="ORF">ABEG18_11545</name>
</gene>
<reference evidence="1" key="1">
    <citation type="submission" date="2024-05" db="EMBL/GenBank/DDBJ databases">
        <authorList>
            <person name="Kim S."/>
            <person name="Heo J."/>
            <person name="Choi H."/>
            <person name="Choi Y."/>
            <person name="Kwon S.-W."/>
            <person name="Kim Y."/>
        </authorList>
    </citation>
    <scope>NUCLEOTIDE SEQUENCE</scope>
    <source>
        <strain evidence="1">KACC 23698</strain>
    </source>
</reference>
<organism evidence="1">
    <name type="scientific">Alsobacter sp. KACC 23698</name>
    <dbReference type="NCBI Taxonomy" id="3149229"/>
    <lineage>
        <taxon>Bacteria</taxon>
        <taxon>Pseudomonadati</taxon>
        <taxon>Pseudomonadota</taxon>
        <taxon>Alphaproteobacteria</taxon>
        <taxon>Hyphomicrobiales</taxon>
        <taxon>Alsobacteraceae</taxon>
        <taxon>Alsobacter</taxon>
    </lineage>
</organism>
<evidence type="ECO:0000313" key="1">
    <source>
        <dbReference type="EMBL" id="XBO41356.1"/>
    </source>
</evidence>
<sequence>MKHAARAIGSALEDAGALALRVGAVAALAAALGGCAVEVSGFANDKSATARVATTEAVVAEDGRCTADLSIDPSKFRGREGEGLIGLTECELVAVKGEPLSVQTGSSPRARRETTILYMEPTGKALYLFADNRLVKVVR</sequence>
<name>A0AAU7JLS1_9HYPH</name>
<protein>
    <recommendedName>
        <fullName evidence="2">Lipoprotein</fullName>
    </recommendedName>
</protein>
<dbReference type="AlphaFoldDB" id="A0AAU7JLS1"/>
<dbReference type="EMBL" id="CP157484">
    <property type="protein sequence ID" value="XBO41356.1"/>
    <property type="molecule type" value="Genomic_DNA"/>
</dbReference>